<dbReference type="AlphaFoldDB" id="A0A485KZJ2"/>
<dbReference type="SUPFAM" id="SSF48403">
    <property type="entry name" value="Ankyrin repeat"/>
    <property type="match status" value="1"/>
</dbReference>
<evidence type="ECO:0000256" key="2">
    <source>
        <dbReference type="ARBA" id="ARBA00023043"/>
    </source>
</evidence>
<dbReference type="SMART" id="SM00248">
    <property type="entry name" value="ANK"/>
    <property type="match status" value="5"/>
</dbReference>
<evidence type="ECO:0000313" key="4">
    <source>
        <dbReference type="EMBL" id="KAF0695887.1"/>
    </source>
</evidence>
<dbReference type="Proteomes" id="UP000332933">
    <property type="component" value="Unassembled WGS sequence"/>
</dbReference>
<dbReference type="InterPro" id="IPR002110">
    <property type="entry name" value="Ankyrin_rpt"/>
</dbReference>
<evidence type="ECO:0000256" key="1">
    <source>
        <dbReference type="ARBA" id="ARBA00022737"/>
    </source>
</evidence>
<dbReference type="EMBL" id="CAADRA010005467">
    <property type="protein sequence ID" value="VFT90166.1"/>
    <property type="molecule type" value="Genomic_DNA"/>
</dbReference>
<feature type="repeat" description="ANK" evidence="3">
    <location>
        <begin position="140"/>
        <end position="161"/>
    </location>
</feature>
<sequence>MSAPKALCKAVSDGNMTELRKLLPDCNVNEPSDPESKYCGKAPLHIVCESGRLNVLMLLLSIPAINVNIQTPYLETPLYFACQHGHIDVVHQLLGRPETNVNIASGNDWTPLHSACENGFAEIAQLLLARSGVDVNLIAWRRTPLHLACSQGHANVVRLLLAHPNLRIPSTGPHTPLHLAAKHCHTDVIEMLLEYAATSDDSAAAALWLVFLDDAFPLDKAARSAVLKSISTRVDSSVLANRVGSAVLGFFQS</sequence>
<accession>A0A485KZJ2</accession>
<keyword evidence="2 3" id="KW-0040">ANK repeat</keyword>
<dbReference type="PROSITE" id="PS50297">
    <property type="entry name" value="ANK_REP_REGION"/>
    <property type="match status" value="2"/>
</dbReference>
<reference evidence="5 6" key="1">
    <citation type="submission" date="2019-03" db="EMBL/GenBank/DDBJ databases">
        <authorList>
            <person name="Gaulin E."/>
            <person name="Dumas B."/>
        </authorList>
    </citation>
    <scope>NUCLEOTIDE SEQUENCE [LARGE SCALE GENOMIC DNA]</scope>
    <source>
        <strain evidence="5">CBS 568.67</strain>
    </source>
</reference>
<dbReference type="EMBL" id="VJMH01005446">
    <property type="protein sequence ID" value="KAF0695887.1"/>
    <property type="molecule type" value="Genomic_DNA"/>
</dbReference>
<dbReference type="OrthoDB" id="194358at2759"/>
<keyword evidence="1" id="KW-0677">Repeat</keyword>
<evidence type="ECO:0000313" key="5">
    <source>
        <dbReference type="EMBL" id="VFT90166.1"/>
    </source>
</evidence>
<dbReference type="InterPro" id="IPR050663">
    <property type="entry name" value="Ankyrin-SOCS_Box"/>
</dbReference>
<dbReference type="PANTHER" id="PTHR24193">
    <property type="entry name" value="ANKYRIN REPEAT PROTEIN"/>
    <property type="match status" value="1"/>
</dbReference>
<dbReference type="Pfam" id="PF12796">
    <property type="entry name" value="Ank_2"/>
    <property type="match status" value="2"/>
</dbReference>
<reference evidence="4" key="2">
    <citation type="submission" date="2019-06" db="EMBL/GenBank/DDBJ databases">
        <title>Genomics analysis of Aphanomyces spp. identifies a new class of oomycete effector associated with host adaptation.</title>
        <authorList>
            <person name="Gaulin E."/>
        </authorList>
    </citation>
    <scope>NUCLEOTIDE SEQUENCE</scope>
    <source>
        <strain evidence="4">CBS 578.67</strain>
    </source>
</reference>
<proteinExistence type="predicted"/>
<keyword evidence="6" id="KW-1185">Reference proteome</keyword>
<dbReference type="GO" id="GO:0000976">
    <property type="term" value="F:transcription cis-regulatory region binding"/>
    <property type="evidence" value="ECO:0007669"/>
    <property type="project" value="TreeGrafter"/>
</dbReference>
<name>A0A485KZJ2_9STRA</name>
<dbReference type="GO" id="GO:0045944">
    <property type="term" value="P:positive regulation of transcription by RNA polymerase II"/>
    <property type="evidence" value="ECO:0007669"/>
    <property type="project" value="TreeGrafter"/>
</dbReference>
<organism evidence="5 6">
    <name type="scientific">Aphanomyces stellatus</name>
    <dbReference type="NCBI Taxonomy" id="120398"/>
    <lineage>
        <taxon>Eukaryota</taxon>
        <taxon>Sar</taxon>
        <taxon>Stramenopiles</taxon>
        <taxon>Oomycota</taxon>
        <taxon>Saprolegniomycetes</taxon>
        <taxon>Saprolegniales</taxon>
        <taxon>Verrucalvaceae</taxon>
        <taxon>Aphanomyces</taxon>
    </lineage>
</organism>
<dbReference type="Gene3D" id="1.25.40.20">
    <property type="entry name" value="Ankyrin repeat-containing domain"/>
    <property type="match status" value="2"/>
</dbReference>
<gene>
    <name evidence="5" type="primary">Aste57867_13327</name>
    <name evidence="4" type="ORF">As57867_013278</name>
    <name evidence="5" type="ORF">ASTE57867_13327</name>
</gene>
<dbReference type="InterPro" id="IPR036770">
    <property type="entry name" value="Ankyrin_rpt-contain_sf"/>
</dbReference>
<protein>
    <submittedName>
        <fullName evidence="5">Aste57867_13327 protein</fullName>
    </submittedName>
</protein>
<dbReference type="PROSITE" id="PS50088">
    <property type="entry name" value="ANK_REPEAT"/>
    <property type="match status" value="2"/>
</dbReference>
<dbReference type="GO" id="GO:0005634">
    <property type="term" value="C:nucleus"/>
    <property type="evidence" value="ECO:0007669"/>
    <property type="project" value="TreeGrafter"/>
</dbReference>
<feature type="repeat" description="ANK" evidence="3">
    <location>
        <begin position="172"/>
        <end position="204"/>
    </location>
</feature>
<evidence type="ECO:0000256" key="3">
    <source>
        <dbReference type="PROSITE-ProRule" id="PRU00023"/>
    </source>
</evidence>
<dbReference type="PANTHER" id="PTHR24193:SF121">
    <property type="entry name" value="ADA2A-CONTAINING COMPLEX COMPONENT 3, ISOFORM D"/>
    <property type="match status" value="1"/>
</dbReference>
<evidence type="ECO:0000313" key="6">
    <source>
        <dbReference type="Proteomes" id="UP000332933"/>
    </source>
</evidence>